<reference evidence="3" key="1">
    <citation type="submission" date="2021-01" db="EMBL/GenBank/DDBJ databases">
        <title>Genome public.</title>
        <authorList>
            <person name="Liu C."/>
            <person name="Sun Q."/>
        </authorList>
    </citation>
    <scope>NUCLEOTIDE SEQUENCE</scope>
    <source>
        <strain evidence="3">M6</strain>
    </source>
</reference>
<gene>
    <name evidence="3" type="ORF">JKK62_14840</name>
</gene>
<dbReference type="InterPro" id="IPR016134">
    <property type="entry name" value="Dockerin_dom"/>
</dbReference>
<keyword evidence="1" id="KW-0732">Signal</keyword>
<dbReference type="PANTHER" id="PTHR48098">
    <property type="entry name" value="ENTEROCHELIN ESTERASE-RELATED"/>
    <property type="match status" value="1"/>
</dbReference>
<dbReference type="InterPro" id="IPR050583">
    <property type="entry name" value="Mycobacterial_A85_antigen"/>
</dbReference>
<evidence type="ECO:0000313" key="4">
    <source>
        <dbReference type="Proteomes" id="UP000633365"/>
    </source>
</evidence>
<accession>A0A934WTY2</accession>
<dbReference type="InterPro" id="IPR036439">
    <property type="entry name" value="Dockerin_dom_sf"/>
</dbReference>
<evidence type="ECO:0000313" key="3">
    <source>
        <dbReference type="EMBL" id="MBK6089899.1"/>
    </source>
</evidence>
<proteinExistence type="predicted"/>
<dbReference type="InterPro" id="IPR002105">
    <property type="entry name" value="Dockerin_1_rpt"/>
</dbReference>
<dbReference type="Gene3D" id="2.60.40.10">
    <property type="entry name" value="Immunoglobulins"/>
    <property type="match status" value="1"/>
</dbReference>
<dbReference type="InterPro" id="IPR029058">
    <property type="entry name" value="AB_hydrolase_fold"/>
</dbReference>
<feature type="signal peptide" evidence="1">
    <location>
        <begin position="1"/>
        <end position="27"/>
    </location>
</feature>
<dbReference type="CDD" id="cd14256">
    <property type="entry name" value="Dockerin_I"/>
    <property type="match status" value="1"/>
</dbReference>
<dbReference type="Pfam" id="PF00404">
    <property type="entry name" value="Dockerin_1"/>
    <property type="match status" value="1"/>
</dbReference>
<dbReference type="SUPFAM" id="SSF63446">
    <property type="entry name" value="Type I dockerin domain"/>
    <property type="match status" value="1"/>
</dbReference>
<dbReference type="PROSITE" id="PS51766">
    <property type="entry name" value="DOCKERIN"/>
    <property type="match status" value="1"/>
</dbReference>
<dbReference type="Gene3D" id="3.40.50.1820">
    <property type="entry name" value="alpha/beta hydrolase"/>
    <property type="match status" value="1"/>
</dbReference>
<evidence type="ECO:0000259" key="2">
    <source>
        <dbReference type="PROSITE" id="PS51766"/>
    </source>
</evidence>
<dbReference type="InterPro" id="IPR031965">
    <property type="entry name" value="CBM26"/>
</dbReference>
<name>A0A934WTY2_9FIRM</name>
<feature type="domain" description="Dockerin" evidence="2">
    <location>
        <begin position="28"/>
        <end position="96"/>
    </location>
</feature>
<dbReference type="GO" id="GO:0004553">
    <property type="term" value="F:hydrolase activity, hydrolyzing O-glycosyl compounds"/>
    <property type="evidence" value="ECO:0007669"/>
    <property type="project" value="InterPro"/>
</dbReference>
<dbReference type="Pfam" id="PF16738">
    <property type="entry name" value="CBM26"/>
    <property type="match status" value="1"/>
</dbReference>
<dbReference type="Gene3D" id="1.10.1330.10">
    <property type="entry name" value="Dockerin domain"/>
    <property type="match status" value="1"/>
</dbReference>
<dbReference type="InterPro" id="IPR013783">
    <property type="entry name" value="Ig-like_fold"/>
</dbReference>
<dbReference type="AlphaFoldDB" id="A0A934WTY2"/>
<comment type="caution">
    <text evidence="3">The sequence shown here is derived from an EMBL/GenBank/DDBJ whole genome shotgun (WGS) entry which is preliminary data.</text>
</comment>
<dbReference type="Proteomes" id="UP000633365">
    <property type="component" value="Unassembled WGS sequence"/>
</dbReference>
<dbReference type="GO" id="GO:0000272">
    <property type="term" value="P:polysaccharide catabolic process"/>
    <property type="evidence" value="ECO:0007669"/>
    <property type="project" value="InterPro"/>
</dbReference>
<feature type="chain" id="PRO_5037003281" evidence="1">
    <location>
        <begin position="28"/>
        <end position="499"/>
    </location>
</feature>
<dbReference type="Pfam" id="PF00756">
    <property type="entry name" value="Esterase"/>
    <property type="match status" value="1"/>
</dbReference>
<protein>
    <submittedName>
        <fullName evidence="3">Starch-binding protein</fullName>
    </submittedName>
</protein>
<keyword evidence="4" id="KW-1185">Reference proteome</keyword>
<dbReference type="SUPFAM" id="SSF53474">
    <property type="entry name" value="alpha/beta-Hydrolases"/>
    <property type="match status" value="1"/>
</dbReference>
<dbReference type="PANTHER" id="PTHR48098:SF6">
    <property type="entry name" value="FERRI-BACILLIBACTIN ESTERASE BESA"/>
    <property type="match status" value="1"/>
</dbReference>
<dbReference type="InterPro" id="IPR000801">
    <property type="entry name" value="Esterase-like"/>
</dbReference>
<evidence type="ECO:0000256" key="1">
    <source>
        <dbReference type="SAM" id="SignalP"/>
    </source>
</evidence>
<sequence length="499" mass="54559">MKKRLISLLLIAALTLSVFLGVSVSTAAAQLYGDADGDDDVTILDVTTIQRALAGVIQLDEDARTRGDVDADDELTILDATMIQRYLVGVINQFPSGEFLPTQAPTIAPTEAPTQAPTEAPDEVTKVKNNIPIHFTNNKNWSAVYAYLFNSETGAIQKAWPGMAMTNPVTNSYGEKVYGMNVDVTQYDRVIFNNGAQIQTTDLPVTKANSGYFIQAKASGSKYLAGVYPYGQNNEGTIKTVSFDYPDGYKKNVYIWLPEGYNAADTSKKYSVLYMCDGQNLFGQATTLSGYEWECDESVLSLMQNGGDGVIVVGIACGNTEARRNHELTPDLGEVATVAGEDMSTFKNGGGKVFSDFVTDTVIPYVEQNYNTNSIRGIAGSSSGGIEAFYIGMENMDKFRYVGALSPAFILYNQPVWDNYLDTLDFSGNTPRIYFFCGNSANDQLEQALYPNATAMEGWMAAHGYPADKMITKTDSDATHSEGFWALYFPEMLSWGMDL</sequence>
<dbReference type="EMBL" id="JAEQMG010000163">
    <property type="protein sequence ID" value="MBK6089899.1"/>
    <property type="molecule type" value="Genomic_DNA"/>
</dbReference>
<organism evidence="3 4">
    <name type="scientific">Ruminococcus difficilis</name>
    <dbReference type="NCBI Taxonomy" id="2763069"/>
    <lineage>
        <taxon>Bacteria</taxon>
        <taxon>Bacillati</taxon>
        <taxon>Bacillota</taxon>
        <taxon>Clostridia</taxon>
        <taxon>Eubacteriales</taxon>
        <taxon>Oscillospiraceae</taxon>
        <taxon>Ruminococcus</taxon>
    </lineage>
</organism>